<protein>
    <submittedName>
        <fullName evidence="2">Uncharacterized protein</fullName>
    </submittedName>
</protein>
<gene>
    <name evidence="2" type="ORF">SKAU_G00343630</name>
</gene>
<feature type="region of interest" description="Disordered" evidence="1">
    <location>
        <begin position="17"/>
        <end position="46"/>
    </location>
</feature>
<comment type="caution">
    <text evidence="2">The sequence shown here is derived from an EMBL/GenBank/DDBJ whole genome shotgun (WGS) entry which is preliminary data.</text>
</comment>
<proteinExistence type="predicted"/>
<evidence type="ECO:0000256" key="1">
    <source>
        <dbReference type="SAM" id="MobiDB-lite"/>
    </source>
</evidence>
<organism evidence="2 3">
    <name type="scientific">Synaphobranchus kaupii</name>
    <name type="common">Kaup's arrowtooth eel</name>
    <dbReference type="NCBI Taxonomy" id="118154"/>
    <lineage>
        <taxon>Eukaryota</taxon>
        <taxon>Metazoa</taxon>
        <taxon>Chordata</taxon>
        <taxon>Craniata</taxon>
        <taxon>Vertebrata</taxon>
        <taxon>Euteleostomi</taxon>
        <taxon>Actinopterygii</taxon>
        <taxon>Neopterygii</taxon>
        <taxon>Teleostei</taxon>
        <taxon>Anguilliformes</taxon>
        <taxon>Synaphobranchidae</taxon>
        <taxon>Synaphobranchus</taxon>
    </lineage>
</organism>
<dbReference type="AlphaFoldDB" id="A0A9Q1EJ68"/>
<sequence>MGAVMEKPRRAVCQCGRDTAPRSLGHEARFRKRSENGLASGERGPEPKAFEQLVTCHFPLYEVEVPSVAPHTGAPKGPPKASTQPTILSAWAGAVPGAILEPDTHA</sequence>
<name>A0A9Q1EJ68_SYNKA</name>
<keyword evidence="3" id="KW-1185">Reference proteome</keyword>
<reference evidence="2" key="1">
    <citation type="journal article" date="2023" name="Science">
        <title>Genome structures resolve the early diversification of teleost fishes.</title>
        <authorList>
            <person name="Parey E."/>
            <person name="Louis A."/>
            <person name="Montfort J."/>
            <person name="Bouchez O."/>
            <person name="Roques C."/>
            <person name="Iampietro C."/>
            <person name="Lluch J."/>
            <person name="Castinel A."/>
            <person name="Donnadieu C."/>
            <person name="Desvignes T."/>
            <person name="Floi Bucao C."/>
            <person name="Jouanno E."/>
            <person name="Wen M."/>
            <person name="Mejri S."/>
            <person name="Dirks R."/>
            <person name="Jansen H."/>
            <person name="Henkel C."/>
            <person name="Chen W.J."/>
            <person name="Zahm M."/>
            <person name="Cabau C."/>
            <person name="Klopp C."/>
            <person name="Thompson A.W."/>
            <person name="Robinson-Rechavi M."/>
            <person name="Braasch I."/>
            <person name="Lecointre G."/>
            <person name="Bobe J."/>
            <person name="Postlethwait J.H."/>
            <person name="Berthelot C."/>
            <person name="Roest Crollius H."/>
            <person name="Guiguen Y."/>
        </authorList>
    </citation>
    <scope>NUCLEOTIDE SEQUENCE</scope>
    <source>
        <strain evidence="2">WJC10195</strain>
    </source>
</reference>
<dbReference type="EMBL" id="JAINUF010000016">
    <property type="protein sequence ID" value="KAJ8339730.1"/>
    <property type="molecule type" value="Genomic_DNA"/>
</dbReference>
<evidence type="ECO:0000313" key="3">
    <source>
        <dbReference type="Proteomes" id="UP001152622"/>
    </source>
</evidence>
<dbReference type="Proteomes" id="UP001152622">
    <property type="component" value="Chromosome 16"/>
</dbReference>
<accession>A0A9Q1EJ68</accession>
<evidence type="ECO:0000313" key="2">
    <source>
        <dbReference type="EMBL" id="KAJ8339730.1"/>
    </source>
</evidence>